<comment type="caution">
    <text evidence="1">The sequence shown here is derived from an EMBL/GenBank/DDBJ whole genome shotgun (WGS) entry which is preliminary data.</text>
</comment>
<reference evidence="1" key="1">
    <citation type="journal article" date="2020" name="bioRxiv">
        <title>Hybrid origin of Populus tomentosa Carr. identified through genome sequencing and phylogenomic analysis.</title>
        <authorList>
            <person name="An X."/>
            <person name="Gao K."/>
            <person name="Chen Z."/>
            <person name="Li J."/>
            <person name="Yang X."/>
            <person name="Yang X."/>
            <person name="Zhou J."/>
            <person name="Guo T."/>
            <person name="Zhao T."/>
            <person name="Huang S."/>
            <person name="Miao D."/>
            <person name="Khan W.U."/>
            <person name="Rao P."/>
            <person name="Ye M."/>
            <person name="Lei B."/>
            <person name="Liao W."/>
            <person name="Wang J."/>
            <person name="Ji L."/>
            <person name="Li Y."/>
            <person name="Guo B."/>
            <person name="Mustafa N.S."/>
            <person name="Li S."/>
            <person name="Yun Q."/>
            <person name="Keller S.R."/>
            <person name="Mao J."/>
            <person name="Zhang R."/>
            <person name="Strauss S.H."/>
        </authorList>
    </citation>
    <scope>NUCLEOTIDE SEQUENCE</scope>
    <source>
        <strain evidence="1">GM15</strain>
        <tissue evidence="1">Leaf</tissue>
    </source>
</reference>
<dbReference type="Proteomes" id="UP000886885">
    <property type="component" value="Chromosome 1D"/>
</dbReference>
<gene>
    <name evidence="1" type="ORF">POTOM_005073</name>
</gene>
<accession>A0A8X8AGN6</accession>
<dbReference type="EMBL" id="JAAWWB010000002">
    <property type="protein sequence ID" value="KAG6788993.1"/>
    <property type="molecule type" value="Genomic_DNA"/>
</dbReference>
<evidence type="ECO:0000313" key="2">
    <source>
        <dbReference type="Proteomes" id="UP000886885"/>
    </source>
</evidence>
<name>A0A8X8AGN6_POPTO</name>
<dbReference type="AlphaFoldDB" id="A0A8X8AGN6"/>
<evidence type="ECO:0000313" key="1">
    <source>
        <dbReference type="EMBL" id="KAG6788993.1"/>
    </source>
</evidence>
<keyword evidence="2" id="KW-1185">Reference proteome</keyword>
<protein>
    <submittedName>
        <fullName evidence="1">Uncharacterized protein</fullName>
    </submittedName>
</protein>
<organism evidence="1 2">
    <name type="scientific">Populus tomentosa</name>
    <name type="common">Chinese white poplar</name>
    <dbReference type="NCBI Taxonomy" id="118781"/>
    <lineage>
        <taxon>Eukaryota</taxon>
        <taxon>Viridiplantae</taxon>
        <taxon>Streptophyta</taxon>
        <taxon>Embryophyta</taxon>
        <taxon>Tracheophyta</taxon>
        <taxon>Spermatophyta</taxon>
        <taxon>Magnoliopsida</taxon>
        <taxon>eudicotyledons</taxon>
        <taxon>Gunneridae</taxon>
        <taxon>Pentapetalae</taxon>
        <taxon>rosids</taxon>
        <taxon>fabids</taxon>
        <taxon>Malpighiales</taxon>
        <taxon>Salicaceae</taxon>
        <taxon>Saliceae</taxon>
        <taxon>Populus</taxon>
    </lineage>
</organism>
<proteinExistence type="predicted"/>
<sequence length="92" mass="9960">MVIVIAEGAGQELLPECILSPALEMMLYKAISLPKTCQDANQSPGSLCKSEKDDDKSKIHRVSITNNGNDPTTLQVPLCQKQISSTFLPMIA</sequence>